<dbReference type="GeneID" id="63827173"/>
<dbReference type="InterPro" id="IPR051156">
    <property type="entry name" value="Mito/Outer_Membr_Metalloprot"/>
</dbReference>
<evidence type="ECO:0000313" key="11">
    <source>
        <dbReference type="Proteomes" id="UP000076871"/>
    </source>
</evidence>
<keyword evidence="8" id="KW-0812">Transmembrane</keyword>
<dbReference type="GO" id="GO:0005743">
    <property type="term" value="C:mitochondrial inner membrane"/>
    <property type="evidence" value="ECO:0007669"/>
    <property type="project" value="TreeGrafter"/>
</dbReference>
<dbReference type="PANTHER" id="PTHR22726">
    <property type="entry name" value="METALLOENDOPEPTIDASE OMA1"/>
    <property type="match status" value="1"/>
</dbReference>
<feature type="region of interest" description="Disordered" evidence="7">
    <location>
        <begin position="546"/>
        <end position="567"/>
    </location>
</feature>
<accession>A0A165BDH7</accession>
<evidence type="ECO:0000313" key="10">
    <source>
        <dbReference type="EMBL" id="KZT00805.1"/>
    </source>
</evidence>
<dbReference type="OrthoDB" id="7464992at2759"/>
<evidence type="ECO:0000256" key="6">
    <source>
        <dbReference type="ARBA" id="ARBA00023049"/>
    </source>
</evidence>
<keyword evidence="4" id="KW-0378">Hydrolase</keyword>
<feature type="transmembrane region" description="Helical" evidence="8">
    <location>
        <begin position="141"/>
        <end position="165"/>
    </location>
</feature>
<dbReference type="Pfam" id="PF01435">
    <property type="entry name" value="Peptidase_M48"/>
    <property type="match status" value="1"/>
</dbReference>
<organism evidence="10 11">
    <name type="scientific">Laetiporus sulphureus 93-53</name>
    <dbReference type="NCBI Taxonomy" id="1314785"/>
    <lineage>
        <taxon>Eukaryota</taxon>
        <taxon>Fungi</taxon>
        <taxon>Dikarya</taxon>
        <taxon>Basidiomycota</taxon>
        <taxon>Agaricomycotina</taxon>
        <taxon>Agaricomycetes</taxon>
        <taxon>Polyporales</taxon>
        <taxon>Laetiporus</taxon>
    </lineage>
</organism>
<evidence type="ECO:0000256" key="7">
    <source>
        <dbReference type="SAM" id="MobiDB-lite"/>
    </source>
</evidence>
<evidence type="ECO:0000256" key="4">
    <source>
        <dbReference type="ARBA" id="ARBA00022801"/>
    </source>
</evidence>
<keyword evidence="8" id="KW-0472">Membrane</keyword>
<feature type="domain" description="Peptidase M48" evidence="9">
    <location>
        <begin position="290"/>
        <end position="542"/>
    </location>
</feature>
<dbReference type="Proteomes" id="UP000076871">
    <property type="component" value="Unassembled WGS sequence"/>
</dbReference>
<dbReference type="GO" id="GO:0046872">
    <property type="term" value="F:metal ion binding"/>
    <property type="evidence" value="ECO:0007669"/>
    <property type="project" value="UniProtKB-KW"/>
</dbReference>
<dbReference type="EMBL" id="KV427677">
    <property type="protein sequence ID" value="KZT00805.1"/>
    <property type="molecule type" value="Genomic_DNA"/>
</dbReference>
<evidence type="ECO:0000259" key="9">
    <source>
        <dbReference type="Pfam" id="PF01435"/>
    </source>
</evidence>
<protein>
    <recommendedName>
        <fullName evidence="9">Peptidase M48 domain-containing protein</fullName>
    </recommendedName>
</protein>
<dbReference type="GO" id="GO:0006515">
    <property type="term" value="P:protein quality control for misfolded or incompletely synthesized proteins"/>
    <property type="evidence" value="ECO:0007669"/>
    <property type="project" value="TreeGrafter"/>
</dbReference>
<evidence type="ECO:0000256" key="5">
    <source>
        <dbReference type="ARBA" id="ARBA00022833"/>
    </source>
</evidence>
<gene>
    <name evidence="10" type="ORF">LAESUDRAFT_731958</name>
</gene>
<evidence type="ECO:0000256" key="1">
    <source>
        <dbReference type="ARBA" id="ARBA00001947"/>
    </source>
</evidence>
<evidence type="ECO:0000256" key="2">
    <source>
        <dbReference type="ARBA" id="ARBA00022670"/>
    </source>
</evidence>
<sequence>MLRSLIGPSILRTRPAAIAGQARCISIDARRAKERIFHVTLVAERRRPTPIAPVFVQRARDFHATSSRNVAYIPLLLSFLKTSTAIQTANAISRVALTFLPVTFVKKMMGHKHLNKIDAKVNDGRTDLDEKRAKALRTVRFHTIAFHVLLFTPVLLFWLTIMASIERTPLTGRLRLILLSPEEEEEIAAQLAGAGWYQAIGEILTEHGQVTLIPPTDWRYAWVRDTLRRLEAVIPVLQREQELLPDWMDGSPDDVPQPPPAEFPLRPRPRASEYFRKFAEAARAREVHPAPHGIPGPPYSLVVVDQPGASNAFSYGFGPDGGGGIVVFSGFLDEVLAKRWPDMSLAVESQTEQGSWWSRLFGSILGVSSAAPPHPVPTEEQTSELAILLAHELSHLVLSHHIETLSSGSIIWPGTISIATDIIRALLFPVTMLFGPFINDALARVGKASESEIIRLTEYCTSQRQEVEADIVSARLLAHAGFDPRDAVHFWEGRQETPRNAECSPALAEERAVSDQTENRLQRLLMGSSHPMNGERVKRLKGELERWEEERRKAREERSAQMGKEDA</sequence>
<keyword evidence="6" id="KW-0482">Metalloprotease</keyword>
<name>A0A165BDH7_9APHY</name>
<keyword evidence="2" id="KW-0645">Protease</keyword>
<evidence type="ECO:0000256" key="8">
    <source>
        <dbReference type="SAM" id="Phobius"/>
    </source>
</evidence>
<keyword evidence="3" id="KW-0479">Metal-binding</keyword>
<dbReference type="STRING" id="1314785.A0A165BDH7"/>
<reference evidence="10 11" key="1">
    <citation type="journal article" date="2016" name="Mol. Biol. Evol.">
        <title>Comparative Genomics of Early-Diverging Mushroom-Forming Fungi Provides Insights into the Origins of Lignocellulose Decay Capabilities.</title>
        <authorList>
            <person name="Nagy L.G."/>
            <person name="Riley R."/>
            <person name="Tritt A."/>
            <person name="Adam C."/>
            <person name="Daum C."/>
            <person name="Floudas D."/>
            <person name="Sun H."/>
            <person name="Yadav J.S."/>
            <person name="Pangilinan J."/>
            <person name="Larsson K.H."/>
            <person name="Matsuura K."/>
            <person name="Barry K."/>
            <person name="Labutti K."/>
            <person name="Kuo R."/>
            <person name="Ohm R.A."/>
            <person name="Bhattacharya S.S."/>
            <person name="Shirouzu T."/>
            <person name="Yoshinaga Y."/>
            <person name="Martin F.M."/>
            <person name="Grigoriev I.V."/>
            <person name="Hibbett D.S."/>
        </authorList>
    </citation>
    <scope>NUCLEOTIDE SEQUENCE [LARGE SCALE GENOMIC DNA]</scope>
    <source>
        <strain evidence="10 11">93-53</strain>
    </source>
</reference>
<dbReference type="PANTHER" id="PTHR22726:SF18">
    <property type="entry name" value="PEPTIDASE M48 DOMAIN-CONTAINING PROTEIN"/>
    <property type="match status" value="1"/>
</dbReference>
<keyword evidence="8" id="KW-1133">Transmembrane helix</keyword>
<dbReference type="RefSeq" id="XP_040758545.1">
    <property type="nucleotide sequence ID" value="XM_040910144.1"/>
</dbReference>
<dbReference type="GO" id="GO:0004222">
    <property type="term" value="F:metalloendopeptidase activity"/>
    <property type="evidence" value="ECO:0007669"/>
    <property type="project" value="InterPro"/>
</dbReference>
<dbReference type="GO" id="GO:0034982">
    <property type="term" value="P:mitochondrial protein processing"/>
    <property type="evidence" value="ECO:0007669"/>
    <property type="project" value="TreeGrafter"/>
</dbReference>
<keyword evidence="11" id="KW-1185">Reference proteome</keyword>
<comment type="cofactor">
    <cofactor evidence="1">
        <name>Zn(2+)</name>
        <dbReference type="ChEBI" id="CHEBI:29105"/>
    </cofactor>
</comment>
<dbReference type="InParanoid" id="A0A165BDH7"/>
<proteinExistence type="predicted"/>
<dbReference type="InterPro" id="IPR001915">
    <property type="entry name" value="Peptidase_M48"/>
</dbReference>
<dbReference type="AlphaFoldDB" id="A0A165BDH7"/>
<evidence type="ECO:0000256" key="3">
    <source>
        <dbReference type="ARBA" id="ARBA00022723"/>
    </source>
</evidence>
<keyword evidence="5" id="KW-0862">Zinc</keyword>